<name>A0ACC5PVU0_ENTAG</name>
<evidence type="ECO:0000313" key="1">
    <source>
        <dbReference type="EMBL" id="MBD8129150.1"/>
    </source>
</evidence>
<reference evidence="1 2" key="1">
    <citation type="journal article" date="2020" name="FEMS Microbiol. Ecol.">
        <title>Temporal dynamics of bacterial communities during seed development and maturation.</title>
        <authorList>
            <person name="Chesneau G."/>
            <person name="Torres-Cortes G."/>
            <person name="Briand M."/>
            <person name="Darrasse A."/>
            <person name="Preveaux A."/>
            <person name="Marais C."/>
            <person name="Jacques M.A."/>
            <person name="Shade A."/>
            <person name="Barret M."/>
        </authorList>
    </citation>
    <scope>NUCLEOTIDE SEQUENCE [LARGE SCALE GENOMIC DNA]</scope>
    <source>
        <strain evidence="1 2">CFBP13709</strain>
    </source>
</reference>
<gene>
    <name evidence="1" type="ORF">IFT41_23935</name>
</gene>
<proteinExistence type="predicted"/>
<organism evidence="1 2">
    <name type="scientific">Enterobacter agglomerans</name>
    <name type="common">Erwinia herbicola</name>
    <name type="synonym">Pantoea agglomerans</name>
    <dbReference type="NCBI Taxonomy" id="549"/>
    <lineage>
        <taxon>Bacteria</taxon>
        <taxon>Pseudomonadati</taxon>
        <taxon>Pseudomonadota</taxon>
        <taxon>Gammaproteobacteria</taxon>
        <taxon>Enterobacterales</taxon>
        <taxon>Erwiniaceae</taxon>
        <taxon>Pantoea</taxon>
        <taxon>Pantoea agglomerans group</taxon>
    </lineage>
</organism>
<evidence type="ECO:0000313" key="2">
    <source>
        <dbReference type="Proteomes" id="UP000610459"/>
    </source>
</evidence>
<comment type="caution">
    <text evidence="1">The sequence shown here is derived from an EMBL/GenBank/DDBJ whole genome shotgun (WGS) entry which is preliminary data.</text>
</comment>
<sequence>MDDADLAQQLEQAIITAALVNRKPQPTSPNGMCIWCEDQSIVARTAFCSAECGVDYHKHQREMKQRSGRD</sequence>
<protein>
    <submittedName>
        <fullName evidence="1">Uncharacterized protein</fullName>
    </submittedName>
</protein>
<dbReference type="EMBL" id="JACYNR010000038">
    <property type="protein sequence ID" value="MBD8129150.1"/>
    <property type="molecule type" value="Genomic_DNA"/>
</dbReference>
<accession>A0ACC5PVU0</accession>
<dbReference type="Proteomes" id="UP000610459">
    <property type="component" value="Unassembled WGS sequence"/>
</dbReference>
<keyword evidence="2" id="KW-1185">Reference proteome</keyword>